<reference evidence="1 2" key="1">
    <citation type="submission" date="2012-03" db="EMBL/GenBank/DDBJ databases">
        <authorList>
            <person name="Rasko D."/>
            <person name="Redman J."/>
            <person name="Daugherty S.C."/>
            <person name="Tallon L."/>
            <person name="Sadzewicz L."/>
            <person name="Jones K."/>
            <person name="Santana-Cruz I."/>
            <person name="Liu X."/>
        </authorList>
    </citation>
    <scope>NUCLEOTIDE SEQUENCE [LARGE SCALE GENOMIC DNA]</scope>
    <source>
        <strain evidence="1 2">CCH060</strain>
    </source>
</reference>
<sequence length="37" mass="4409">MVGLRFTLFPSLVHVSTDVFWFYGICRHLTEYGKQLF</sequence>
<name>A0A6N3R3C4_SHIFL</name>
<gene>
    <name evidence="1" type="ORF">SFCCH060_2248</name>
</gene>
<protein>
    <submittedName>
        <fullName evidence="1">Uncharacterized protein</fullName>
    </submittedName>
</protein>
<evidence type="ECO:0000313" key="1">
    <source>
        <dbReference type="EMBL" id="EIQ10876.1"/>
    </source>
</evidence>
<comment type="caution">
    <text evidence="1">The sequence shown here is derived from an EMBL/GenBank/DDBJ whole genome shotgun (WGS) entry which is preliminary data.</text>
</comment>
<accession>A0A6N3R3C4</accession>
<evidence type="ECO:0000313" key="2">
    <source>
        <dbReference type="Proteomes" id="UP000005406"/>
    </source>
</evidence>
<proteinExistence type="predicted"/>
<dbReference type="EMBL" id="AKMW01000052">
    <property type="protein sequence ID" value="EIQ10876.1"/>
    <property type="molecule type" value="Genomic_DNA"/>
</dbReference>
<dbReference type="AlphaFoldDB" id="A0A6N3R3C4"/>
<organism evidence="1 2">
    <name type="scientific">Shigella flexneri CCH060</name>
    <dbReference type="NCBI Taxonomy" id="754091"/>
    <lineage>
        <taxon>Bacteria</taxon>
        <taxon>Pseudomonadati</taxon>
        <taxon>Pseudomonadota</taxon>
        <taxon>Gammaproteobacteria</taxon>
        <taxon>Enterobacterales</taxon>
        <taxon>Enterobacteriaceae</taxon>
        <taxon>Shigella</taxon>
    </lineage>
</organism>
<dbReference type="Proteomes" id="UP000005406">
    <property type="component" value="Unassembled WGS sequence"/>
</dbReference>